<feature type="transmembrane region" description="Helical" evidence="7">
    <location>
        <begin position="12"/>
        <end position="31"/>
    </location>
</feature>
<keyword evidence="2 7" id="KW-0813">Transport</keyword>
<dbReference type="OrthoDB" id="9807402at2"/>
<sequence>MVTSLIRRTFQALIVLFAMTAIVFVGVNVIGNPVDILINPDANAAEKARVIAHFGLDKPLWEQYLRFLGGIVQGDFGTSFVYNKPALGLILERMPATLELAFTALFIALAVGLPLGLYAGLYPNRVSSKVIMSGSILGFSLPTFWVGLMLVLVFSVELGWLPSNGRGDTVELFGVRWSFLTGDGLRHLLLPAFNLALFKTSLVLRLTRAGVQEVLPQEYVKFARAKGLTERRVIFVHVLKNLMIPVITIVGLEFGSLIAFSVVTESIFAWPGMGKLIIDSINLLDRPVIVAYLMMMVVLFVVLNFVIEICYTLLDPRVRLNARD</sequence>
<evidence type="ECO:0000256" key="5">
    <source>
        <dbReference type="ARBA" id="ARBA00022989"/>
    </source>
</evidence>
<dbReference type="Pfam" id="PF00528">
    <property type="entry name" value="BPD_transp_1"/>
    <property type="match status" value="1"/>
</dbReference>
<name>A0A317PU51_9HYPH</name>
<evidence type="ECO:0000256" key="6">
    <source>
        <dbReference type="ARBA" id="ARBA00023136"/>
    </source>
</evidence>
<evidence type="ECO:0000256" key="4">
    <source>
        <dbReference type="ARBA" id="ARBA00022692"/>
    </source>
</evidence>
<dbReference type="SUPFAM" id="SSF161098">
    <property type="entry name" value="MetI-like"/>
    <property type="match status" value="1"/>
</dbReference>
<comment type="similarity">
    <text evidence="7">Belongs to the binding-protein-dependent transport system permease family.</text>
</comment>
<accession>A0A317PU51</accession>
<protein>
    <submittedName>
        <fullName evidence="9">Peptide/nickel transport system permease protein</fullName>
    </submittedName>
</protein>
<dbReference type="Gene3D" id="1.10.3720.10">
    <property type="entry name" value="MetI-like"/>
    <property type="match status" value="1"/>
</dbReference>
<dbReference type="PROSITE" id="PS50928">
    <property type="entry name" value="ABC_TM1"/>
    <property type="match status" value="1"/>
</dbReference>
<feature type="transmembrane region" description="Helical" evidence="7">
    <location>
        <begin position="134"/>
        <end position="156"/>
    </location>
</feature>
<evidence type="ECO:0000256" key="2">
    <source>
        <dbReference type="ARBA" id="ARBA00022448"/>
    </source>
</evidence>
<dbReference type="CDD" id="cd06261">
    <property type="entry name" value="TM_PBP2"/>
    <property type="match status" value="1"/>
</dbReference>
<dbReference type="GO" id="GO:0005886">
    <property type="term" value="C:plasma membrane"/>
    <property type="evidence" value="ECO:0007669"/>
    <property type="project" value="UniProtKB-SubCell"/>
</dbReference>
<evidence type="ECO:0000256" key="3">
    <source>
        <dbReference type="ARBA" id="ARBA00022475"/>
    </source>
</evidence>
<keyword evidence="10" id="KW-1185">Reference proteome</keyword>
<dbReference type="PANTHER" id="PTHR43163:SF2">
    <property type="entry name" value="ABC TRANSPORTER PERMEASE PROTEIN"/>
    <property type="match status" value="1"/>
</dbReference>
<proteinExistence type="inferred from homology"/>
<organism evidence="9 10">
    <name type="scientific">Hoeflea marina</name>
    <dbReference type="NCBI Taxonomy" id="274592"/>
    <lineage>
        <taxon>Bacteria</taxon>
        <taxon>Pseudomonadati</taxon>
        <taxon>Pseudomonadota</taxon>
        <taxon>Alphaproteobacteria</taxon>
        <taxon>Hyphomicrobiales</taxon>
        <taxon>Rhizobiaceae</taxon>
        <taxon>Hoeflea</taxon>
    </lineage>
</organism>
<keyword evidence="3" id="KW-1003">Cell membrane</keyword>
<dbReference type="InterPro" id="IPR035906">
    <property type="entry name" value="MetI-like_sf"/>
</dbReference>
<dbReference type="Pfam" id="PF19300">
    <property type="entry name" value="BPD_transp_1_N"/>
    <property type="match status" value="1"/>
</dbReference>
<evidence type="ECO:0000259" key="8">
    <source>
        <dbReference type="PROSITE" id="PS50928"/>
    </source>
</evidence>
<comment type="caution">
    <text evidence="9">The sequence shown here is derived from an EMBL/GenBank/DDBJ whole genome shotgun (WGS) entry which is preliminary data.</text>
</comment>
<keyword evidence="4 7" id="KW-0812">Transmembrane</keyword>
<comment type="subcellular location">
    <subcellularLocation>
        <location evidence="1 7">Cell membrane</location>
        <topology evidence="1 7">Multi-pass membrane protein</topology>
    </subcellularLocation>
</comment>
<dbReference type="EMBL" id="QGTR01000001">
    <property type="protein sequence ID" value="PWW03766.1"/>
    <property type="molecule type" value="Genomic_DNA"/>
</dbReference>
<keyword evidence="5 7" id="KW-1133">Transmembrane helix</keyword>
<evidence type="ECO:0000313" key="9">
    <source>
        <dbReference type="EMBL" id="PWW03766.1"/>
    </source>
</evidence>
<feature type="transmembrane region" description="Helical" evidence="7">
    <location>
        <begin position="289"/>
        <end position="314"/>
    </location>
</feature>
<feature type="transmembrane region" description="Helical" evidence="7">
    <location>
        <begin position="176"/>
        <end position="198"/>
    </location>
</feature>
<dbReference type="RefSeq" id="WP_110030282.1">
    <property type="nucleotide sequence ID" value="NZ_QGTR01000001.1"/>
</dbReference>
<dbReference type="AlphaFoldDB" id="A0A317PU51"/>
<evidence type="ECO:0000256" key="1">
    <source>
        <dbReference type="ARBA" id="ARBA00004651"/>
    </source>
</evidence>
<dbReference type="InterPro" id="IPR045621">
    <property type="entry name" value="BPD_transp_1_N"/>
</dbReference>
<dbReference type="GO" id="GO:0055085">
    <property type="term" value="P:transmembrane transport"/>
    <property type="evidence" value="ECO:0007669"/>
    <property type="project" value="InterPro"/>
</dbReference>
<feature type="transmembrane region" description="Helical" evidence="7">
    <location>
        <begin position="100"/>
        <end position="122"/>
    </location>
</feature>
<feature type="transmembrane region" description="Helical" evidence="7">
    <location>
        <begin position="242"/>
        <end position="269"/>
    </location>
</feature>
<dbReference type="InterPro" id="IPR000515">
    <property type="entry name" value="MetI-like"/>
</dbReference>
<gene>
    <name evidence="9" type="ORF">DFR52_101454</name>
</gene>
<keyword evidence="6 7" id="KW-0472">Membrane</keyword>
<dbReference type="PANTHER" id="PTHR43163">
    <property type="entry name" value="DIPEPTIDE TRANSPORT SYSTEM PERMEASE PROTEIN DPPB-RELATED"/>
    <property type="match status" value="1"/>
</dbReference>
<feature type="domain" description="ABC transmembrane type-1" evidence="8">
    <location>
        <begin position="94"/>
        <end position="307"/>
    </location>
</feature>
<evidence type="ECO:0000256" key="7">
    <source>
        <dbReference type="RuleBase" id="RU363032"/>
    </source>
</evidence>
<dbReference type="Proteomes" id="UP000246352">
    <property type="component" value="Unassembled WGS sequence"/>
</dbReference>
<reference evidence="9 10" key="1">
    <citation type="submission" date="2018-05" db="EMBL/GenBank/DDBJ databases">
        <title>Genomic Encyclopedia of Type Strains, Phase IV (KMG-IV): sequencing the most valuable type-strain genomes for metagenomic binning, comparative biology and taxonomic classification.</title>
        <authorList>
            <person name="Goeker M."/>
        </authorList>
    </citation>
    <scope>NUCLEOTIDE SEQUENCE [LARGE SCALE GENOMIC DNA]</scope>
    <source>
        <strain evidence="9 10">DSM 16791</strain>
    </source>
</reference>
<evidence type="ECO:0000313" key="10">
    <source>
        <dbReference type="Proteomes" id="UP000246352"/>
    </source>
</evidence>